<keyword evidence="3" id="KW-1185">Reference proteome</keyword>
<dbReference type="InterPro" id="IPR049503">
    <property type="entry name" value="AbiJ_NTD4"/>
</dbReference>
<feature type="domain" description="HEPN AbiJ-N-terminal" evidence="1">
    <location>
        <begin position="1"/>
        <end position="169"/>
    </location>
</feature>
<dbReference type="EMBL" id="FOLL01000033">
    <property type="protein sequence ID" value="SFC83229.1"/>
    <property type="molecule type" value="Genomic_DNA"/>
</dbReference>
<accession>A0A1I1MCX9</accession>
<evidence type="ECO:0000313" key="3">
    <source>
        <dbReference type="Proteomes" id="UP000199577"/>
    </source>
</evidence>
<evidence type="ECO:0000259" key="1">
    <source>
        <dbReference type="Pfam" id="PF18863"/>
    </source>
</evidence>
<dbReference type="RefSeq" id="WP_170845842.1">
    <property type="nucleotide sequence ID" value="NZ_FOLL01000033.1"/>
</dbReference>
<name>A0A1I1MCX9_9SPHI</name>
<protein>
    <recommendedName>
        <fullName evidence="1">HEPN AbiJ-N-terminal domain-containing protein</fullName>
    </recommendedName>
</protein>
<gene>
    <name evidence="2" type="ORF">SAMN05421747_13311</name>
</gene>
<dbReference type="Proteomes" id="UP000199577">
    <property type="component" value="Unassembled WGS sequence"/>
</dbReference>
<sequence>MKFSQRIGKTGIREVIQIESIDKALKNRLWNVILRDFFNRLQDYTSYGVGESQKDTIFKLIWTEFFNERSDIVRQYNGSHYYDFSDRSFSYQAVFKYLNSWFFDAQWYEIYDLVEFLARFDNQSLHFGFIKSCNEALKREMAGYRIIDEKVVQVTSEEEIAAVEKAINSSSRWQSVNTHLSTALTYLSDRKRPDYRNSIKESISAVEAFCIILTGDSKATLGKALAKIEADYKMHGSLKSAFSALYGYTSDEGGIRHALLEDDTPITMEDAKFMLISCSAFINYLMVKVGK</sequence>
<proteinExistence type="predicted"/>
<dbReference type="AlphaFoldDB" id="A0A1I1MCX9"/>
<dbReference type="Pfam" id="PF18863">
    <property type="entry name" value="AbiJ_NTD4"/>
    <property type="match status" value="1"/>
</dbReference>
<organism evidence="2 3">
    <name type="scientific">Parapedobacter composti</name>
    <dbReference type="NCBI Taxonomy" id="623281"/>
    <lineage>
        <taxon>Bacteria</taxon>
        <taxon>Pseudomonadati</taxon>
        <taxon>Bacteroidota</taxon>
        <taxon>Sphingobacteriia</taxon>
        <taxon>Sphingobacteriales</taxon>
        <taxon>Sphingobacteriaceae</taxon>
        <taxon>Parapedobacter</taxon>
    </lineage>
</organism>
<evidence type="ECO:0000313" key="2">
    <source>
        <dbReference type="EMBL" id="SFC83229.1"/>
    </source>
</evidence>
<reference evidence="3" key="1">
    <citation type="submission" date="2016-10" db="EMBL/GenBank/DDBJ databases">
        <authorList>
            <person name="Varghese N."/>
            <person name="Submissions S."/>
        </authorList>
    </citation>
    <scope>NUCLEOTIDE SEQUENCE [LARGE SCALE GENOMIC DNA]</scope>
    <source>
        <strain evidence="3">DSM 22900</strain>
    </source>
</reference>